<dbReference type="InterPro" id="IPR012786">
    <property type="entry name" value="Protocat_dOase_a"/>
</dbReference>
<dbReference type="InterPro" id="IPR015889">
    <property type="entry name" value="Intradiol_dOase_core"/>
</dbReference>
<comment type="caution">
    <text evidence="6">The sequence shown here is derived from an EMBL/GenBank/DDBJ whole genome shotgun (WGS) entry which is preliminary data.</text>
</comment>
<dbReference type="PANTHER" id="PTHR33711">
    <property type="entry name" value="DIOXYGENASE, PUTATIVE (AFU_ORTHOLOGUE AFUA_2G02910)-RELATED"/>
    <property type="match status" value="1"/>
</dbReference>
<dbReference type="GO" id="GO:0008199">
    <property type="term" value="F:ferric iron binding"/>
    <property type="evidence" value="ECO:0007669"/>
    <property type="project" value="InterPro"/>
</dbReference>
<dbReference type="GO" id="GO:0018578">
    <property type="term" value="F:protocatechuate 3,4-dioxygenase activity"/>
    <property type="evidence" value="ECO:0007669"/>
    <property type="project" value="InterPro"/>
</dbReference>
<evidence type="ECO:0000256" key="3">
    <source>
        <dbReference type="ARBA" id="ARBA00023002"/>
    </source>
</evidence>
<sequence>MTVPPPTLVPTPPQTIGPYFGHALPFAGGTDIAPDGHPDTVTVHGHLYDGEGDPVPDGLLEIWQPAPDGTRTGAPGSRRREPAAGHNGFTGFGRVATDARGRWTVRTLPPGGIGYLSLCLFVRGLPGHLRTRLYLPPAQEDSTTDPLLSALPPDRRRTLIAVPTGPHSCRFDIHLQGPEETVFLDFDHGFDHP</sequence>
<keyword evidence="7" id="KW-1185">Reference proteome</keyword>
<comment type="similarity">
    <text evidence="1">Belongs to the intradiol ring-cleavage dioxygenase family.</text>
</comment>
<dbReference type="RefSeq" id="WP_373310929.1">
    <property type="nucleotide sequence ID" value="NZ_BMVG01000020.1"/>
</dbReference>
<gene>
    <name evidence="6" type="ORF">GCM10010339_62360</name>
</gene>
<evidence type="ECO:0000256" key="1">
    <source>
        <dbReference type="ARBA" id="ARBA00007825"/>
    </source>
</evidence>
<dbReference type="InterPro" id="IPR000627">
    <property type="entry name" value="Intradiol_dOase_C"/>
</dbReference>
<keyword evidence="2" id="KW-0223">Dioxygenase</keyword>
<organism evidence="6 7">
    <name type="scientific">Streptomyces alanosinicus</name>
    <dbReference type="NCBI Taxonomy" id="68171"/>
    <lineage>
        <taxon>Bacteria</taxon>
        <taxon>Bacillati</taxon>
        <taxon>Actinomycetota</taxon>
        <taxon>Actinomycetes</taxon>
        <taxon>Kitasatosporales</taxon>
        <taxon>Streptomycetaceae</taxon>
        <taxon>Streptomyces</taxon>
    </lineage>
</organism>
<evidence type="ECO:0000259" key="5">
    <source>
        <dbReference type="Pfam" id="PF00775"/>
    </source>
</evidence>
<dbReference type="Gene3D" id="2.60.130.10">
    <property type="entry name" value="Aromatic compound dioxygenase"/>
    <property type="match status" value="1"/>
</dbReference>
<evidence type="ECO:0000256" key="2">
    <source>
        <dbReference type="ARBA" id="ARBA00022964"/>
    </source>
</evidence>
<dbReference type="AlphaFoldDB" id="A0A919D4F3"/>
<evidence type="ECO:0000256" key="4">
    <source>
        <dbReference type="SAM" id="MobiDB-lite"/>
    </source>
</evidence>
<dbReference type="SUPFAM" id="SSF49482">
    <property type="entry name" value="Aromatic compound dioxygenase"/>
    <property type="match status" value="1"/>
</dbReference>
<accession>A0A919D4F3</accession>
<protein>
    <submittedName>
        <fullName evidence="6">Protocatechuate 3,4-dioxygenase subunit alpha</fullName>
    </submittedName>
</protein>
<dbReference type="EMBL" id="BMVG01000020">
    <property type="protein sequence ID" value="GHE09579.1"/>
    <property type="molecule type" value="Genomic_DNA"/>
</dbReference>
<evidence type="ECO:0000313" key="7">
    <source>
        <dbReference type="Proteomes" id="UP000655443"/>
    </source>
</evidence>
<evidence type="ECO:0000313" key="6">
    <source>
        <dbReference type="EMBL" id="GHE09579.1"/>
    </source>
</evidence>
<keyword evidence="3" id="KW-0560">Oxidoreductase</keyword>
<proteinExistence type="inferred from homology"/>
<dbReference type="NCBIfam" id="TIGR02423">
    <property type="entry name" value="protocat_alph"/>
    <property type="match status" value="1"/>
</dbReference>
<feature type="domain" description="Intradiol ring-cleavage dioxygenases" evidence="5">
    <location>
        <begin position="17"/>
        <end position="113"/>
    </location>
</feature>
<name>A0A919D4F3_9ACTN</name>
<dbReference type="Proteomes" id="UP000655443">
    <property type="component" value="Unassembled WGS sequence"/>
</dbReference>
<reference evidence="6" key="1">
    <citation type="journal article" date="2014" name="Int. J. Syst. Evol. Microbiol.">
        <title>Complete genome sequence of Corynebacterium casei LMG S-19264T (=DSM 44701T), isolated from a smear-ripened cheese.</title>
        <authorList>
            <consortium name="US DOE Joint Genome Institute (JGI-PGF)"/>
            <person name="Walter F."/>
            <person name="Albersmeier A."/>
            <person name="Kalinowski J."/>
            <person name="Ruckert C."/>
        </authorList>
    </citation>
    <scope>NUCLEOTIDE SEQUENCE</scope>
    <source>
        <strain evidence="6">JCM 4714</strain>
    </source>
</reference>
<dbReference type="PANTHER" id="PTHR33711:SF9">
    <property type="entry name" value="PROTOCATECHUATE 3,4-DIOXYGENASE ALPHA CHAIN"/>
    <property type="match status" value="1"/>
</dbReference>
<dbReference type="InterPro" id="IPR050770">
    <property type="entry name" value="Intradiol_RC_Dioxygenase"/>
</dbReference>
<feature type="region of interest" description="Disordered" evidence="4">
    <location>
        <begin position="64"/>
        <end position="90"/>
    </location>
</feature>
<dbReference type="Pfam" id="PF00775">
    <property type="entry name" value="Dioxygenase_C"/>
    <property type="match status" value="1"/>
</dbReference>
<reference evidence="6" key="2">
    <citation type="submission" date="2020-09" db="EMBL/GenBank/DDBJ databases">
        <authorList>
            <person name="Sun Q."/>
            <person name="Ohkuma M."/>
        </authorList>
    </citation>
    <scope>NUCLEOTIDE SEQUENCE</scope>
    <source>
        <strain evidence="6">JCM 4714</strain>
    </source>
</reference>